<feature type="transmembrane region" description="Helical" evidence="2">
    <location>
        <begin position="141"/>
        <end position="165"/>
    </location>
</feature>
<name>A0A0G4EX10_VITBC</name>
<sequence>MQPTYQQSPMGGTPVTQGSPGGLPPPEQQGLLNQTMASTGRSGRGGTNAAWMNVAAGGVKVEGALERVGLSWQILFFVSSLGVMFGAIVGALGAFGTFELAALVDEIFLFIFGLIIFVLDIPGNPRWTLKYRQWIRKYIRILTRISGTSAWLLFLGTMTACSLWPTSSKISTEDLLLFIAIVVSFVVVAAAIIGFMISVAKSMRLRDVQRAIQAVSKGNFPETFRKYAIATPHIGMRMDEFNRMCADHTQGRTQYPLSDLAVIYNALEDEQKDALSEREFMNWMVGGITLL</sequence>
<gene>
    <name evidence="3" type="ORF">Vbra_21044</name>
</gene>
<dbReference type="InParanoid" id="A0A0G4EX10"/>
<keyword evidence="2" id="KW-0472">Membrane</keyword>
<dbReference type="EMBL" id="CDMY01000336">
    <property type="protein sequence ID" value="CEM03196.1"/>
    <property type="molecule type" value="Genomic_DNA"/>
</dbReference>
<proteinExistence type="predicted"/>
<dbReference type="AlphaFoldDB" id="A0A0G4EX10"/>
<feature type="compositionally biased region" description="Polar residues" evidence="1">
    <location>
        <begin position="1"/>
        <end position="16"/>
    </location>
</feature>
<organism evidence="3 4">
    <name type="scientific">Vitrella brassicaformis (strain CCMP3155)</name>
    <dbReference type="NCBI Taxonomy" id="1169540"/>
    <lineage>
        <taxon>Eukaryota</taxon>
        <taxon>Sar</taxon>
        <taxon>Alveolata</taxon>
        <taxon>Colpodellida</taxon>
        <taxon>Vitrellaceae</taxon>
        <taxon>Vitrella</taxon>
    </lineage>
</organism>
<keyword evidence="2" id="KW-0812">Transmembrane</keyword>
<accession>A0A0G4EX10</accession>
<feature type="transmembrane region" description="Helical" evidence="2">
    <location>
        <begin position="101"/>
        <end position="121"/>
    </location>
</feature>
<dbReference type="Proteomes" id="UP000041254">
    <property type="component" value="Unassembled WGS sequence"/>
</dbReference>
<keyword evidence="2" id="KW-1133">Transmembrane helix</keyword>
<feature type="region of interest" description="Disordered" evidence="1">
    <location>
        <begin position="1"/>
        <end position="31"/>
    </location>
</feature>
<feature type="transmembrane region" description="Helical" evidence="2">
    <location>
        <begin position="177"/>
        <end position="200"/>
    </location>
</feature>
<dbReference type="OrthoDB" id="423534at2759"/>
<dbReference type="OMA" id="AKHRIMI"/>
<reference evidence="3 4" key="1">
    <citation type="submission" date="2014-11" db="EMBL/GenBank/DDBJ databases">
        <authorList>
            <person name="Zhu J."/>
            <person name="Qi W."/>
            <person name="Song R."/>
        </authorList>
    </citation>
    <scope>NUCLEOTIDE SEQUENCE [LARGE SCALE GENOMIC DNA]</scope>
</reference>
<evidence type="ECO:0000256" key="1">
    <source>
        <dbReference type="SAM" id="MobiDB-lite"/>
    </source>
</evidence>
<evidence type="ECO:0000313" key="4">
    <source>
        <dbReference type="Proteomes" id="UP000041254"/>
    </source>
</evidence>
<evidence type="ECO:0000256" key="2">
    <source>
        <dbReference type="SAM" id="Phobius"/>
    </source>
</evidence>
<feature type="transmembrane region" description="Helical" evidence="2">
    <location>
        <begin position="74"/>
        <end position="95"/>
    </location>
</feature>
<keyword evidence="4" id="KW-1185">Reference proteome</keyword>
<evidence type="ECO:0008006" key="5">
    <source>
        <dbReference type="Google" id="ProtNLM"/>
    </source>
</evidence>
<protein>
    <recommendedName>
        <fullName evidence="5">COPI associated protein</fullName>
    </recommendedName>
</protein>
<dbReference type="PhylomeDB" id="A0A0G4EX10"/>
<evidence type="ECO:0000313" key="3">
    <source>
        <dbReference type="EMBL" id="CEM03196.1"/>
    </source>
</evidence>
<dbReference type="VEuPathDB" id="CryptoDB:Vbra_21044"/>